<keyword evidence="7" id="KW-0238">DNA-binding</keyword>
<evidence type="ECO:0000256" key="2">
    <source>
        <dbReference type="ARBA" id="ARBA00022562"/>
    </source>
</evidence>
<dbReference type="GO" id="GO:0003677">
    <property type="term" value="F:DNA binding"/>
    <property type="evidence" value="ECO:0007669"/>
    <property type="project" value="UniProtKB-KW"/>
</dbReference>
<organismHost>
    <name type="scientific">Tupaiidae</name>
    <name type="common">tree shrews</name>
    <dbReference type="NCBI Taxonomy" id="9393"/>
</organismHost>
<evidence type="ECO:0000256" key="3">
    <source>
        <dbReference type="ARBA" id="ARBA00022612"/>
    </source>
</evidence>
<keyword evidence="3" id="KW-1188">Viral release from host cell</keyword>
<protein>
    <submittedName>
        <fullName evidence="9">V</fullName>
    </submittedName>
</protein>
<reference evidence="9 10" key="1">
    <citation type="submission" date="2017-08" db="EMBL/GenBank/DDBJ databases">
        <title>The genome of a new adenovirus from tree shrew.</title>
        <authorList>
            <person name="Song Q."/>
            <person name="Sun X."/>
            <person name="Dai J."/>
        </authorList>
    </citation>
    <scope>NUCLEOTIDE SEQUENCE [LARGE SCALE GENOMIC DNA]</scope>
    <source>
        <strain evidence="9">KM</strain>
    </source>
</reference>
<evidence type="ECO:0000256" key="4">
    <source>
        <dbReference type="ARBA" id="ARBA00022844"/>
    </source>
</evidence>
<dbReference type="GO" id="GO:0044423">
    <property type="term" value="C:virion component"/>
    <property type="evidence" value="ECO:0007669"/>
    <property type="project" value="UniProtKB-KW"/>
</dbReference>
<keyword evidence="5" id="KW-0426">Late protein</keyword>
<dbReference type="Proteomes" id="UP000319740">
    <property type="component" value="Segment"/>
</dbReference>
<evidence type="ECO:0000256" key="7">
    <source>
        <dbReference type="ARBA" id="ARBA00023125"/>
    </source>
</evidence>
<comment type="similarity">
    <text evidence="1">Belongs to the adenoviridae core-capsid bridging protein family.</text>
</comment>
<accession>A0A2U9AG93</accession>
<name>A0A2U9AG93_ADET1</name>
<dbReference type="Pfam" id="PF03910">
    <property type="entry name" value="Adeno_PV"/>
    <property type="match status" value="1"/>
</dbReference>
<evidence type="ECO:0000256" key="6">
    <source>
        <dbReference type="ARBA" id="ARBA00022950"/>
    </source>
</evidence>
<evidence type="ECO:0000256" key="8">
    <source>
        <dbReference type="SAM" id="MobiDB-lite"/>
    </source>
</evidence>
<dbReference type="InterPro" id="IPR005608">
    <property type="entry name" value="Adeno_V"/>
</dbReference>
<feature type="region of interest" description="Disordered" evidence="8">
    <location>
        <begin position="304"/>
        <end position="336"/>
    </location>
</feature>
<keyword evidence="6" id="KW-0118">Viral capsid assembly</keyword>
<evidence type="ECO:0000313" key="10">
    <source>
        <dbReference type="Proteomes" id="UP000319740"/>
    </source>
</evidence>
<sequence>MNSSRQIKEEMLRVVAPEVYVDSPKRRIKREIKVKIEDSKPVIKKSRKRARNAPEDLDDDLEILGATAKRRPYQWKGRRVRRVLRPGTTVVFSPGQRSATRALKRSADEMMADADILTQAALGEYEFAYGKRRPAYVALDQSNPTPSLEPVTKQEPLPDLKPFVPLPRKRGMEDLAPTVQVLAPKKRRREEMILTGLPGPAPAVSAVDDMLVEDVKPDVGPIEIKPRGLKRVMPGVGVQTVDVAVSTDEPAPAPSIVVKDEPMQVDAVSVSRPKLARRRSRWGPASSLMPDYVLHPSIVPTAGYRGKTYAPGKRSTARRRRTRRRRRTSRRASRVTDGLLLPSVRYHPTITMPTRREMIYLRR</sequence>
<feature type="compositionally biased region" description="Basic residues" evidence="8">
    <location>
        <begin position="315"/>
        <end position="333"/>
    </location>
</feature>
<keyword evidence="4" id="KW-0946">Virion</keyword>
<evidence type="ECO:0000256" key="1">
    <source>
        <dbReference type="ARBA" id="ARBA00008293"/>
    </source>
</evidence>
<proteinExistence type="inferred from homology"/>
<dbReference type="EMBL" id="MF780605">
    <property type="protein sequence ID" value="AWO77105.1"/>
    <property type="molecule type" value="Genomic_DNA"/>
</dbReference>
<evidence type="ECO:0000256" key="5">
    <source>
        <dbReference type="ARBA" id="ARBA00022921"/>
    </source>
</evidence>
<keyword evidence="2" id="KW-1048">Host nucleus</keyword>
<evidence type="ECO:0000313" key="9">
    <source>
        <dbReference type="EMBL" id="AWO77105.1"/>
    </source>
</evidence>
<organism evidence="9 10">
    <name type="scientific">Tree shrew adenovirus serotype 1</name>
    <name type="common">TSAdV-1</name>
    <name type="synonym">Tupaia adenovirus 1</name>
    <dbReference type="NCBI Taxonomy" id="47680"/>
    <lineage>
        <taxon>Viruses</taxon>
        <taxon>Varidnaviria</taxon>
        <taxon>Bamfordvirae</taxon>
        <taxon>Preplasmiviricota</taxon>
        <taxon>Polisuviricotina</taxon>
        <taxon>Pharingeaviricetes</taxon>
        <taxon>Rowavirales</taxon>
        <taxon>Adenoviridae</taxon>
        <taxon>Mastadenovirus</taxon>
        <taxon>Mastadenovirus tupaiae</taxon>
        <taxon>Tree shrew mastadenovirus A</taxon>
    </lineage>
</organism>